<accession>A0ABP0AVU0</accession>
<feature type="transmembrane region" description="Helical" evidence="1">
    <location>
        <begin position="337"/>
        <end position="358"/>
    </location>
</feature>
<feature type="transmembrane region" description="Helical" evidence="1">
    <location>
        <begin position="178"/>
        <end position="198"/>
    </location>
</feature>
<reference evidence="3 4" key="1">
    <citation type="submission" date="2024-01" db="EMBL/GenBank/DDBJ databases">
        <authorList>
            <person name="Allen C."/>
            <person name="Tagirdzhanova G."/>
        </authorList>
    </citation>
    <scope>NUCLEOTIDE SEQUENCE [LARGE SCALE GENOMIC DNA]</scope>
</reference>
<protein>
    <recommendedName>
        <fullName evidence="2">Acyltransferase 3 domain-containing protein</fullName>
    </recommendedName>
</protein>
<feature type="transmembrane region" description="Helical" evidence="1">
    <location>
        <begin position="57"/>
        <end position="78"/>
    </location>
</feature>
<feature type="transmembrane region" description="Helical" evidence="1">
    <location>
        <begin position="298"/>
        <end position="316"/>
    </location>
</feature>
<name>A0ABP0AVU0_9PEZI</name>
<dbReference type="PANTHER" id="PTHR23028">
    <property type="entry name" value="ACETYLTRANSFERASE"/>
    <property type="match status" value="1"/>
</dbReference>
<keyword evidence="1" id="KW-0812">Transmembrane</keyword>
<comment type="caution">
    <text evidence="3">The sequence shown here is derived from an EMBL/GenBank/DDBJ whole genome shotgun (WGS) entry which is preliminary data.</text>
</comment>
<evidence type="ECO:0000259" key="2">
    <source>
        <dbReference type="Pfam" id="PF01757"/>
    </source>
</evidence>
<feature type="domain" description="Acyltransferase 3" evidence="2">
    <location>
        <begin position="10"/>
        <end position="373"/>
    </location>
</feature>
<dbReference type="Pfam" id="PF01757">
    <property type="entry name" value="Acyl_transf_3"/>
    <property type="match status" value="1"/>
</dbReference>
<gene>
    <name evidence="3" type="ORF">SCUCBS95973_001083</name>
</gene>
<dbReference type="Proteomes" id="UP001642405">
    <property type="component" value="Unassembled WGS sequence"/>
</dbReference>
<keyword evidence="4" id="KW-1185">Reference proteome</keyword>
<keyword evidence="1" id="KW-1133">Transmembrane helix</keyword>
<evidence type="ECO:0000313" key="4">
    <source>
        <dbReference type="Proteomes" id="UP001642405"/>
    </source>
</evidence>
<evidence type="ECO:0000313" key="3">
    <source>
        <dbReference type="EMBL" id="CAK7211352.1"/>
    </source>
</evidence>
<evidence type="ECO:0000256" key="1">
    <source>
        <dbReference type="SAM" id="Phobius"/>
    </source>
</evidence>
<feature type="transmembrane region" description="Helical" evidence="1">
    <location>
        <begin position="107"/>
        <end position="127"/>
    </location>
</feature>
<dbReference type="PANTHER" id="PTHR23028:SF128">
    <property type="entry name" value="ACYLTRANSFERASE 3 DOMAIN-CONTAINING PROTEIN"/>
    <property type="match status" value="1"/>
</dbReference>
<feature type="transmembrane region" description="Helical" evidence="1">
    <location>
        <begin position="378"/>
        <end position="399"/>
    </location>
</feature>
<dbReference type="EMBL" id="CAWUHB010000004">
    <property type="protein sequence ID" value="CAK7211352.1"/>
    <property type="molecule type" value="Genomic_DNA"/>
</dbReference>
<keyword evidence="1" id="KW-0472">Membrane</keyword>
<sequence>MPIGKEGNVKWVDGFRGLASSLVVLTHLSRSFDLLLFDSTDNEQAKPRLVQQPFIRVLFQGRLGVAVFAMVTGYVCALKPLRLFRQGQQEVAFKSMGKSALRRSPRLILPASFATVLVWLACELGAYHTAAHCDSWWIRETGPKPIPNFWRAVRSLINNIIGTFTHGGNQYDANQWTMLPLLLGSFWVYVFLLATAYVRPRYRMVLSMCMWLYFILGNDPTFGMQFFFGVFLSEAQNHPASAQFLTRHPRLCRMVLCPFFLIAGCFIASYPEAHPERVGWARALHSFLTTFLPNGSDYARFASGFGVQLMAIGLHFSPKMRDVLANRAFLWLGKNSFAVYLLHGPLMRSVLAWLVFGFKTLPDTLDEEGKPVHHNTPFPGMMHLYVVLCFFIPFNYFVAHLWTSYVDPKCNDLTEVMVRYVTRDDTEKPQATLLPA</sequence>
<proteinExistence type="predicted"/>
<dbReference type="InterPro" id="IPR050879">
    <property type="entry name" value="Acyltransferase_3"/>
</dbReference>
<dbReference type="InterPro" id="IPR002656">
    <property type="entry name" value="Acyl_transf_3_dom"/>
</dbReference>
<organism evidence="3 4">
    <name type="scientific">Sporothrix curviconia</name>
    <dbReference type="NCBI Taxonomy" id="1260050"/>
    <lineage>
        <taxon>Eukaryota</taxon>
        <taxon>Fungi</taxon>
        <taxon>Dikarya</taxon>
        <taxon>Ascomycota</taxon>
        <taxon>Pezizomycotina</taxon>
        <taxon>Sordariomycetes</taxon>
        <taxon>Sordariomycetidae</taxon>
        <taxon>Ophiostomatales</taxon>
        <taxon>Ophiostomataceae</taxon>
        <taxon>Sporothrix</taxon>
    </lineage>
</organism>